<protein>
    <recommendedName>
        <fullName evidence="3">DUF4037 domain-containing protein</fullName>
    </recommendedName>
</protein>
<dbReference type="STRING" id="573413.Spirs_2773"/>
<reference evidence="1 2" key="1">
    <citation type="journal article" date="2010" name="Stand. Genomic Sci.">
        <title>Complete genome sequence of Spirochaeta smaragdinae type strain (SEBR 4228).</title>
        <authorList>
            <person name="Mavromatis K."/>
            <person name="Yasawong M."/>
            <person name="Chertkov O."/>
            <person name="Lapidus A."/>
            <person name="Lucas S."/>
            <person name="Nolan M."/>
            <person name="Del Rio T.G."/>
            <person name="Tice H."/>
            <person name="Cheng J.F."/>
            <person name="Pitluck S."/>
            <person name="Liolios K."/>
            <person name="Ivanova N."/>
            <person name="Tapia R."/>
            <person name="Han C."/>
            <person name="Bruce D."/>
            <person name="Goodwin L."/>
            <person name="Pati A."/>
            <person name="Chen A."/>
            <person name="Palaniappan K."/>
            <person name="Land M."/>
            <person name="Hauser L."/>
            <person name="Chang Y.J."/>
            <person name="Jeffries C.D."/>
            <person name="Detter J.C."/>
            <person name="Rohde M."/>
            <person name="Brambilla E."/>
            <person name="Spring S."/>
            <person name="Goker M."/>
            <person name="Sikorski J."/>
            <person name="Woyke T."/>
            <person name="Bristow J."/>
            <person name="Eisen J.A."/>
            <person name="Markowitz V."/>
            <person name="Hugenholtz P."/>
            <person name="Klenk H.P."/>
            <person name="Kyrpides N.C."/>
        </authorList>
    </citation>
    <scope>NUCLEOTIDE SEQUENCE [LARGE SCALE GENOMIC DNA]</scope>
    <source>
        <strain evidence="2">DSM 11293 / JCM 15392 / SEBR 4228</strain>
    </source>
</reference>
<dbReference type="eggNOG" id="ENOG5033UH0">
    <property type="taxonomic scope" value="Bacteria"/>
</dbReference>
<dbReference type="EMBL" id="CP002116">
    <property type="protein sequence ID" value="ADK81877.1"/>
    <property type="molecule type" value="Genomic_DNA"/>
</dbReference>
<dbReference type="Proteomes" id="UP000002318">
    <property type="component" value="Chromosome"/>
</dbReference>
<dbReference type="OrthoDB" id="358152at2"/>
<dbReference type="HOGENOM" id="CLU_1045491_0_0_12"/>
<keyword evidence="2" id="KW-1185">Reference proteome</keyword>
<sequence>MVRDVAQAAKKLIEQLKVISGIEAITLHESAEISPDDPYFYLSLDVYYRGSLPDPQIRKDIFSGLGAFESSAYAMKDRFFIDTLPVRIEYKYIDFINRLLRSPDENLAAFRDSGTYTFYRLRYGRIIFQEGVWLDEVRGQLDRISASFWTQLSEAHRARAEHHLADLGSAVVRGDSLFYVISLAGFIRRICSFLLAVNHRFEPSPRQLGEQVLALPILPENFRGRFDSLMRDDVEFGPERKREVAELLTRSILLMHG</sequence>
<name>E1R8X0_SEDSS</name>
<organism evidence="1 2">
    <name type="scientific">Sediminispirochaeta smaragdinae (strain DSM 11293 / JCM 15392 / SEBR 4228)</name>
    <name type="common">Spirochaeta smaragdinae</name>
    <dbReference type="NCBI Taxonomy" id="573413"/>
    <lineage>
        <taxon>Bacteria</taxon>
        <taxon>Pseudomonadati</taxon>
        <taxon>Spirochaetota</taxon>
        <taxon>Spirochaetia</taxon>
        <taxon>Spirochaetales</taxon>
        <taxon>Spirochaetaceae</taxon>
        <taxon>Sediminispirochaeta</taxon>
    </lineage>
</organism>
<dbReference type="RefSeq" id="WP_013255338.1">
    <property type="nucleotide sequence ID" value="NC_014364.1"/>
</dbReference>
<proteinExistence type="predicted"/>
<accession>E1R8X0</accession>
<gene>
    <name evidence="1" type="ordered locus">Spirs_2773</name>
</gene>
<dbReference type="AlphaFoldDB" id="E1R8X0"/>
<evidence type="ECO:0008006" key="3">
    <source>
        <dbReference type="Google" id="ProtNLM"/>
    </source>
</evidence>
<evidence type="ECO:0000313" key="1">
    <source>
        <dbReference type="EMBL" id="ADK81877.1"/>
    </source>
</evidence>
<dbReference type="KEGG" id="ssm:Spirs_2773"/>
<evidence type="ECO:0000313" key="2">
    <source>
        <dbReference type="Proteomes" id="UP000002318"/>
    </source>
</evidence>